<dbReference type="Proteomes" id="UP001595765">
    <property type="component" value="Unassembled WGS sequence"/>
</dbReference>
<name>A0ABV8HLW4_9ACTN</name>
<sequence length="380" mass="41326">MHFQDDDWFKLALLTWDRIARVRPKGVGDLDGELVRQVREESDLLLDIQPSRADLDTVANAFSRILVGPGADAGEFGELAPLRSVYDAARFLGSDPDVGLYRMPPNWHSPFPHSSLFWVYAGSFSKISQALREDLVRAGLAVERRDAGPWLGMHPKVGSVYMAALADAMARSNAMSPVTDEPSMHYAVGALDRLASLLHGRSPYLPIQEAQSAYMHLALAAAIRPQGIAAVPVSRLLEFRRRHSAELAAFQEHVESLAAELAQVAEVENPVVAQAHLQALYERTTKRHLDELRGALRAFGIESTVGVLQVKVDLGTASGTALGAAAAAGGHLELATAATVLTVVPYLYHAVRERRGRRANSPAAYLLSASKEFNRAGFRP</sequence>
<evidence type="ECO:0000313" key="2">
    <source>
        <dbReference type="Proteomes" id="UP001595765"/>
    </source>
</evidence>
<organism evidence="1 2">
    <name type="scientific">Streptomyces polygonati</name>
    <dbReference type="NCBI Taxonomy" id="1617087"/>
    <lineage>
        <taxon>Bacteria</taxon>
        <taxon>Bacillati</taxon>
        <taxon>Actinomycetota</taxon>
        <taxon>Actinomycetes</taxon>
        <taxon>Kitasatosporales</taxon>
        <taxon>Streptomycetaceae</taxon>
        <taxon>Streptomyces</taxon>
    </lineage>
</organism>
<dbReference type="EMBL" id="JBHSBB010000010">
    <property type="protein sequence ID" value="MFC4033018.1"/>
    <property type="molecule type" value="Genomic_DNA"/>
</dbReference>
<evidence type="ECO:0000313" key="1">
    <source>
        <dbReference type="EMBL" id="MFC4033018.1"/>
    </source>
</evidence>
<reference evidence="2" key="1">
    <citation type="journal article" date="2019" name="Int. J. Syst. Evol. Microbiol.">
        <title>The Global Catalogue of Microorganisms (GCM) 10K type strain sequencing project: providing services to taxonomists for standard genome sequencing and annotation.</title>
        <authorList>
            <consortium name="The Broad Institute Genomics Platform"/>
            <consortium name="The Broad Institute Genome Sequencing Center for Infectious Disease"/>
            <person name="Wu L."/>
            <person name="Ma J."/>
        </authorList>
    </citation>
    <scope>NUCLEOTIDE SEQUENCE [LARGE SCALE GENOMIC DNA]</scope>
    <source>
        <strain evidence="2">CGMCC 4.7237</strain>
    </source>
</reference>
<dbReference type="Pfam" id="PF19749">
    <property type="entry name" value="DUF6236"/>
    <property type="match status" value="1"/>
</dbReference>
<accession>A0ABV8HLW4</accession>
<protein>
    <submittedName>
        <fullName evidence="1">DUF6236 family protein</fullName>
    </submittedName>
</protein>
<dbReference type="RefSeq" id="WP_386430079.1">
    <property type="nucleotide sequence ID" value="NZ_JBHSBB010000010.1"/>
</dbReference>
<comment type="caution">
    <text evidence="1">The sequence shown here is derived from an EMBL/GenBank/DDBJ whole genome shotgun (WGS) entry which is preliminary data.</text>
</comment>
<proteinExistence type="predicted"/>
<keyword evidence="2" id="KW-1185">Reference proteome</keyword>
<gene>
    <name evidence="1" type="ORF">ACFO3J_16200</name>
</gene>
<dbReference type="InterPro" id="IPR046203">
    <property type="entry name" value="DUF6236"/>
</dbReference>